<gene>
    <name evidence="1" type="ORF">AEK19_MT0306</name>
</gene>
<evidence type="ECO:0000313" key="1">
    <source>
        <dbReference type="EMBL" id="ART30581.1"/>
    </source>
</evidence>
<geneLocation type="mitochondrion" evidence="1"/>
<name>A0A1Y0AZM3_9LAMI</name>
<dbReference type="EMBL" id="KY774314">
    <property type="protein sequence ID" value="ART30581.1"/>
    <property type="molecule type" value="Genomic_DNA"/>
</dbReference>
<protein>
    <submittedName>
        <fullName evidence="1">Uncharacterized protein</fullName>
    </submittedName>
</protein>
<accession>A0A1Y0AZM3</accession>
<reference evidence="1" key="1">
    <citation type="submission" date="2017-03" db="EMBL/GenBank/DDBJ databases">
        <title>The mitochondrial genome of the carnivorous plant Utricularia reniformis (Lentibulariaceae): structure, comparative analysis and evolutionary landmarks.</title>
        <authorList>
            <person name="Silva S.R."/>
            <person name="Alvarenga D.O."/>
            <person name="Michael T.P."/>
            <person name="Miranda V.F.O."/>
            <person name="Varani A.M."/>
        </authorList>
    </citation>
    <scope>NUCLEOTIDE SEQUENCE</scope>
</reference>
<dbReference type="AlphaFoldDB" id="A0A1Y0AZM3"/>
<proteinExistence type="predicted"/>
<keyword evidence="1" id="KW-0496">Mitochondrion</keyword>
<sequence>MDEPSILYSPITLLELRAEQAQSIRGRLGPAILTLLMRARGFAKSNVEDDWVG</sequence>
<organism evidence="1">
    <name type="scientific">Utricularia reniformis</name>
    <dbReference type="NCBI Taxonomy" id="192314"/>
    <lineage>
        <taxon>Eukaryota</taxon>
        <taxon>Viridiplantae</taxon>
        <taxon>Streptophyta</taxon>
        <taxon>Embryophyta</taxon>
        <taxon>Tracheophyta</taxon>
        <taxon>Spermatophyta</taxon>
        <taxon>Magnoliopsida</taxon>
        <taxon>eudicotyledons</taxon>
        <taxon>Gunneridae</taxon>
        <taxon>Pentapetalae</taxon>
        <taxon>asterids</taxon>
        <taxon>lamiids</taxon>
        <taxon>Lamiales</taxon>
        <taxon>Lentibulariaceae</taxon>
        <taxon>Utricularia</taxon>
    </lineage>
</organism>